<feature type="domain" description="Glycine zipper 2TM" evidence="6">
    <location>
        <begin position="101"/>
        <end position="140"/>
    </location>
</feature>
<comment type="subcellular location">
    <subcellularLocation>
        <location evidence="1">Cell outer membrane</location>
        <topology evidence="1">Lipid-anchor</topology>
    </subcellularLocation>
</comment>
<keyword evidence="8" id="KW-1185">Reference proteome</keyword>
<feature type="chain" id="PRO_5037033631" description="17 kDa surface antigen" evidence="5">
    <location>
        <begin position="26"/>
        <end position="148"/>
    </location>
</feature>
<dbReference type="AlphaFoldDB" id="A0A916X4W8"/>
<name>A0A916X4W8_9SPHN</name>
<protein>
    <recommendedName>
        <fullName evidence="3">17 kDa surface antigen</fullName>
    </recommendedName>
</protein>
<feature type="signal peptide" evidence="5">
    <location>
        <begin position="1"/>
        <end position="25"/>
    </location>
</feature>
<organism evidence="7 8">
    <name type="scientific">Novosphingobium endophyticum</name>
    <dbReference type="NCBI Taxonomy" id="1955250"/>
    <lineage>
        <taxon>Bacteria</taxon>
        <taxon>Pseudomonadati</taxon>
        <taxon>Pseudomonadota</taxon>
        <taxon>Alphaproteobacteria</taxon>
        <taxon>Sphingomonadales</taxon>
        <taxon>Sphingomonadaceae</taxon>
        <taxon>Novosphingobium</taxon>
    </lineage>
</organism>
<reference evidence="7" key="2">
    <citation type="submission" date="2020-09" db="EMBL/GenBank/DDBJ databases">
        <authorList>
            <person name="Sun Q."/>
            <person name="Zhou Y."/>
        </authorList>
    </citation>
    <scope>NUCLEOTIDE SEQUENCE</scope>
    <source>
        <strain evidence="7">CGMCC 1.15095</strain>
    </source>
</reference>
<sequence length="148" mass="16143">MNAFFKAAALTAAAASLATAAPAMAATGYASPHGADFRAPGEQVYERSRDRDRRWRDYDRRGYRGDYRSYRNHGEPVYRDTRVWRGGDGRYYCRKQNGTTGLLIGGAAGALLGREIDGGHDRTAGTLIGGVVGALLGREVDRGDNRCR</sequence>
<evidence type="ECO:0000256" key="2">
    <source>
        <dbReference type="ARBA" id="ARBA00008681"/>
    </source>
</evidence>
<dbReference type="InterPro" id="IPR008816">
    <property type="entry name" value="Gly_zipper_2TM_dom"/>
</dbReference>
<accession>A0A916X4W8</accession>
<reference evidence="7" key="1">
    <citation type="journal article" date="2014" name="Int. J. Syst. Evol. Microbiol.">
        <title>Complete genome sequence of Corynebacterium casei LMG S-19264T (=DSM 44701T), isolated from a smear-ripened cheese.</title>
        <authorList>
            <consortium name="US DOE Joint Genome Institute (JGI-PGF)"/>
            <person name="Walter F."/>
            <person name="Albersmeier A."/>
            <person name="Kalinowski J."/>
            <person name="Ruckert C."/>
        </authorList>
    </citation>
    <scope>NUCLEOTIDE SEQUENCE</scope>
    <source>
        <strain evidence="7">CGMCC 1.15095</strain>
    </source>
</reference>
<keyword evidence="5" id="KW-0732">Signal</keyword>
<evidence type="ECO:0000256" key="3">
    <source>
        <dbReference type="ARBA" id="ARBA00015281"/>
    </source>
</evidence>
<dbReference type="RefSeq" id="WP_188768742.1">
    <property type="nucleotide sequence ID" value="NZ_BMHK01000004.1"/>
</dbReference>
<keyword evidence="4" id="KW-0449">Lipoprotein</keyword>
<gene>
    <name evidence="7" type="ORF">GCM10011494_08490</name>
</gene>
<dbReference type="EMBL" id="BMHK01000004">
    <property type="protein sequence ID" value="GGB92427.1"/>
    <property type="molecule type" value="Genomic_DNA"/>
</dbReference>
<comment type="similarity">
    <text evidence="2">Belongs to the rickettsiale 17 kDa surface antigen family.</text>
</comment>
<dbReference type="Proteomes" id="UP000608154">
    <property type="component" value="Unassembled WGS sequence"/>
</dbReference>
<comment type="caution">
    <text evidence="7">The sequence shown here is derived from an EMBL/GenBank/DDBJ whole genome shotgun (WGS) entry which is preliminary data.</text>
</comment>
<evidence type="ECO:0000259" key="6">
    <source>
        <dbReference type="Pfam" id="PF05433"/>
    </source>
</evidence>
<evidence type="ECO:0000256" key="5">
    <source>
        <dbReference type="SAM" id="SignalP"/>
    </source>
</evidence>
<evidence type="ECO:0000256" key="4">
    <source>
        <dbReference type="ARBA" id="ARBA00023288"/>
    </source>
</evidence>
<evidence type="ECO:0000313" key="8">
    <source>
        <dbReference type="Proteomes" id="UP000608154"/>
    </source>
</evidence>
<dbReference type="Pfam" id="PF05433">
    <property type="entry name" value="Rick_17kDa_Anti"/>
    <property type="match status" value="1"/>
</dbReference>
<evidence type="ECO:0000313" key="7">
    <source>
        <dbReference type="EMBL" id="GGB92427.1"/>
    </source>
</evidence>
<proteinExistence type="inferred from homology"/>
<dbReference type="GO" id="GO:0009279">
    <property type="term" value="C:cell outer membrane"/>
    <property type="evidence" value="ECO:0007669"/>
    <property type="project" value="UniProtKB-SubCell"/>
</dbReference>
<evidence type="ECO:0000256" key="1">
    <source>
        <dbReference type="ARBA" id="ARBA00004459"/>
    </source>
</evidence>